<dbReference type="PANTHER" id="PTHR43289:SF6">
    <property type="entry name" value="SERINE_THREONINE-PROTEIN KINASE NEKL-3"/>
    <property type="match status" value="1"/>
</dbReference>
<dbReference type="PROSITE" id="PS00109">
    <property type="entry name" value="PROTEIN_KINASE_TYR"/>
    <property type="match status" value="1"/>
</dbReference>
<dbReference type="InterPro" id="IPR011009">
    <property type="entry name" value="Kinase-like_dom_sf"/>
</dbReference>
<dbReference type="RefSeq" id="WP_394835109.1">
    <property type="nucleotide sequence ID" value="NZ_CP089929.1"/>
</dbReference>
<evidence type="ECO:0000259" key="6">
    <source>
        <dbReference type="PROSITE" id="PS50011"/>
    </source>
</evidence>
<feature type="domain" description="Protein kinase" evidence="6">
    <location>
        <begin position="7"/>
        <end position="282"/>
    </location>
</feature>
<organism evidence="7 8">
    <name type="scientific">Pendulispora rubella</name>
    <dbReference type="NCBI Taxonomy" id="2741070"/>
    <lineage>
        <taxon>Bacteria</taxon>
        <taxon>Pseudomonadati</taxon>
        <taxon>Myxococcota</taxon>
        <taxon>Myxococcia</taxon>
        <taxon>Myxococcales</taxon>
        <taxon>Sorangiineae</taxon>
        <taxon>Pendulisporaceae</taxon>
        <taxon>Pendulispora</taxon>
    </lineage>
</organism>
<dbReference type="SUPFAM" id="SSF56112">
    <property type="entry name" value="Protein kinase-like (PK-like)"/>
    <property type="match status" value="1"/>
</dbReference>
<keyword evidence="3 7" id="KW-0418">Kinase</keyword>
<evidence type="ECO:0000313" key="7">
    <source>
        <dbReference type="EMBL" id="WXB05464.1"/>
    </source>
</evidence>
<dbReference type="Pfam" id="PF00069">
    <property type="entry name" value="Pkinase"/>
    <property type="match status" value="1"/>
</dbReference>
<dbReference type="Gene3D" id="1.10.510.10">
    <property type="entry name" value="Transferase(Phosphotransferase) domain 1"/>
    <property type="match status" value="1"/>
</dbReference>
<dbReference type="CDD" id="cd14014">
    <property type="entry name" value="STKc_PknB_like"/>
    <property type="match status" value="1"/>
</dbReference>
<protein>
    <submittedName>
        <fullName evidence="7">Protein kinase</fullName>
    </submittedName>
</protein>
<keyword evidence="4" id="KW-0067">ATP-binding</keyword>
<evidence type="ECO:0000313" key="8">
    <source>
        <dbReference type="Proteomes" id="UP001374803"/>
    </source>
</evidence>
<dbReference type="Gene3D" id="3.30.200.20">
    <property type="entry name" value="Phosphorylase Kinase, domain 1"/>
    <property type="match status" value="1"/>
</dbReference>
<keyword evidence="2" id="KW-0547">Nucleotide-binding</keyword>
<dbReference type="Proteomes" id="UP001374803">
    <property type="component" value="Chromosome"/>
</dbReference>
<gene>
    <name evidence="7" type="ORF">LVJ94_52285</name>
</gene>
<dbReference type="PANTHER" id="PTHR43289">
    <property type="entry name" value="MITOGEN-ACTIVATED PROTEIN KINASE KINASE KINASE 20-RELATED"/>
    <property type="match status" value="1"/>
</dbReference>
<proteinExistence type="predicted"/>
<name>A0ABZ2L3G7_9BACT</name>
<keyword evidence="8" id="KW-1185">Reference proteome</keyword>
<feature type="compositionally biased region" description="Low complexity" evidence="5">
    <location>
        <begin position="321"/>
        <end position="330"/>
    </location>
</feature>
<evidence type="ECO:0000256" key="2">
    <source>
        <dbReference type="ARBA" id="ARBA00022741"/>
    </source>
</evidence>
<dbReference type="PROSITE" id="PS50011">
    <property type="entry name" value="PROTEIN_KINASE_DOM"/>
    <property type="match status" value="1"/>
</dbReference>
<accession>A0ABZ2L3G7</accession>
<dbReference type="InterPro" id="IPR000719">
    <property type="entry name" value="Prot_kinase_dom"/>
</dbReference>
<feature type="compositionally biased region" description="Low complexity" evidence="5">
    <location>
        <begin position="418"/>
        <end position="432"/>
    </location>
</feature>
<evidence type="ECO:0000256" key="5">
    <source>
        <dbReference type="SAM" id="MobiDB-lite"/>
    </source>
</evidence>
<evidence type="ECO:0000256" key="3">
    <source>
        <dbReference type="ARBA" id="ARBA00022777"/>
    </source>
</evidence>
<feature type="compositionally biased region" description="Pro residues" evidence="5">
    <location>
        <begin position="433"/>
        <end position="444"/>
    </location>
</feature>
<feature type="region of interest" description="Disordered" evidence="5">
    <location>
        <begin position="320"/>
        <end position="359"/>
    </location>
</feature>
<evidence type="ECO:0000256" key="1">
    <source>
        <dbReference type="ARBA" id="ARBA00022679"/>
    </source>
</evidence>
<evidence type="ECO:0000256" key="4">
    <source>
        <dbReference type="ARBA" id="ARBA00022840"/>
    </source>
</evidence>
<keyword evidence="1" id="KW-0808">Transferase</keyword>
<dbReference type="EMBL" id="CP089983">
    <property type="protein sequence ID" value="WXB05464.1"/>
    <property type="molecule type" value="Genomic_DNA"/>
</dbReference>
<dbReference type="InterPro" id="IPR008266">
    <property type="entry name" value="Tyr_kinase_AS"/>
</dbReference>
<feature type="compositionally biased region" description="Low complexity" evidence="5">
    <location>
        <begin position="392"/>
        <end position="408"/>
    </location>
</feature>
<feature type="region of interest" description="Disordered" evidence="5">
    <location>
        <begin position="384"/>
        <end position="479"/>
    </location>
</feature>
<dbReference type="GO" id="GO:0016301">
    <property type="term" value="F:kinase activity"/>
    <property type="evidence" value="ECO:0007669"/>
    <property type="project" value="UniProtKB-KW"/>
</dbReference>
<reference evidence="7" key="1">
    <citation type="submission" date="2021-12" db="EMBL/GenBank/DDBJ databases">
        <title>Discovery of the Pendulisporaceae a myxobacterial family with distinct sporulation behavior and unique specialized metabolism.</title>
        <authorList>
            <person name="Garcia R."/>
            <person name="Popoff A."/>
            <person name="Bader C.D."/>
            <person name="Loehr J."/>
            <person name="Walesch S."/>
            <person name="Walt C."/>
            <person name="Boldt J."/>
            <person name="Bunk B."/>
            <person name="Haeckl F.J.F.P.J."/>
            <person name="Gunesch A.P."/>
            <person name="Birkelbach J."/>
            <person name="Nuebel U."/>
            <person name="Pietschmann T."/>
            <person name="Bach T."/>
            <person name="Mueller R."/>
        </authorList>
    </citation>
    <scope>NUCLEOTIDE SEQUENCE</scope>
    <source>
        <strain evidence="7">MSr11367</strain>
    </source>
</reference>
<sequence>MRRIDRYVLHEKIASGGMASVYLGQMVEENGLLRTVAIKRLHPHVVEMSGALNMFRDEARLSARVRHRNIVTTLAAAQHGHELLLVMEYVHGVSLSFLESRVRDADSRIPLSMVSTILIDVLDGLQAAHDATDEEGEPLFIVHRDVSPQNVIVGDDGRSRVLDFGIAKAAVRLQTTREGRVKGKLRYMAPEQVLNQSVSPRTDVYAASVVLWELLTGQRLFDASSEGAIVAKVLEGVVIAPSRFSSAIGPELEALVLRGLSRDPDERFPSCGEMSSALRAVLPPAEPEAVAEYVREHAGNLLRDRAARIAQIEDAGADAGVPAVSSPVVSETAGTQTVHSPPAQTPLFEPPPAESKPKRGRTIAIVSVAVLGIVGISTFALRDRPVSRESNPPATAAASAPVLTASAPQAPPPHDPVPARTPDAEAPTAPAKAVPPPSALPPRMRPSASAAPRPERSPDCDPMFTIDANGIRRVKPECL</sequence>